<feature type="transmembrane region" description="Helical" evidence="1">
    <location>
        <begin position="133"/>
        <end position="152"/>
    </location>
</feature>
<evidence type="ECO:0000256" key="1">
    <source>
        <dbReference type="SAM" id="Phobius"/>
    </source>
</evidence>
<feature type="transmembrane region" description="Helical" evidence="1">
    <location>
        <begin position="103"/>
        <end position="121"/>
    </location>
</feature>
<feature type="transmembrane region" description="Helical" evidence="1">
    <location>
        <begin position="79"/>
        <end position="97"/>
    </location>
</feature>
<dbReference type="EMBL" id="WJBE01000023">
    <property type="protein sequence ID" value="MBC3901275.1"/>
    <property type="molecule type" value="Genomic_DNA"/>
</dbReference>
<feature type="transmembrane region" description="Helical" evidence="1">
    <location>
        <begin position="158"/>
        <end position="175"/>
    </location>
</feature>
<name>A0ABR6Z202_9FIRM</name>
<accession>A0ABR6Z202</accession>
<keyword evidence="1" id="KW-1133">Transmembrane helix</keyword>
<sequence>MRLSRKTAGKGIIILNLFTICVFLLVILKILPYESISGGQLESYDAAVRTSTTSIVMMIYGIPVIAAVSGLIRVKAYKKFYIGWLIFALILMAVLFFEASIMGVIVVSFGVPLIAVAAGVIEYQQFNLFAKIYLWLSFVFACLNSLGNLLGATWFEKIIMGLVTVIQAMLFFYLARGNPKRKARKGSKQG</sequence>
<protein>
    <submittedName>
        <fullName evidence="2">Uncharacterized protein</fullName>
    </submittedName>
</protein>
<keyword evidence="3" id="KW-1185">Reference proteome</keyword>
<reference evidence="2 3" key="1">
    <citation type="journal article" date="2020" name="mSystems">
        <title>Defining Genomic and Predicted Metabolic Features of the Acetobacterium Genus.</title>
        <authorList>
            <person name="Ross D.E."/>
            <person name="Marshall C.W."/>
            <person name="Gulliver D."/>
            <person name="May H.D."/>
            <person name="Norman R.S."/>
        </authorList>
    </citation>
    <scope>NUCLEOTIDE SEQUENCE [LARGE SCALE GENOMIC DNA]</scope>
    <source>
        <strain evidence="2 3">DSM 4132</strain>
    </source>
</reference>
<dbReference type="RefSeq" id="WP_186895341.1">
    <property type="nucleotide sequence ID" value="NZ_WJBE01000023.1"/>
</dbReference>
<evidence type="ECO:0000313" key="2">
    <source>
        <dbReference type="EMBL" id="MBC3901275.1"/>
    </source>
</evidence>
<feature type="transmembrane region" description="Helical" evidence="1">
    <location>
        <begin position="12"/>
        <end position="31"/>
    </location>
</feature>
<comment type="caution">
    <text evidence="2">The sequence shown here is derived from an EMBL/GenBank/DDBJ whole genome shotgun (WGS) entry which is preliminary data.</text>
</comment>
<gene>
    <name evidence="2" type="ORF">GH811_16820</name>
</gene>
<evidence type="ECO:0000313" key="3">
    <source>
        <dbReference type="Proteomes" id="UP000622405"/>
    </source>
</evidence>
<keyword evidence="1" id="KW-0472">Membrane</keyword>
<proteinExistence type="predicted"/>
<feature type="transmembrane region" description="Helical" evidence="1">
    <location>
        <begin position="51"/>
        <end position="72"/>
    </location>
</feature>
<keyword evidence="1" id="KW-0812">Transmembrane</keyword>
<organism evidence="2 3">
    <name type="scientific">Acetobacterium malicum</name>
    <dbReference type="NCBI Taxonomy" id="52692"/>
    <lineage>
        <taxon>Bacteria</taxon>
        <taxon>Bacillati</taxon>
        <taxon>Bacillota</taxon>
        <taxon>Clostridia</taxon>
        <taxon>Eubacteriales</taxon>
        <taxon>Eubacteriaceae</taxon>
        <taxon>Acetobacterium</taxon>
    </lineage>
</organism>
<dbReference type="Proteomes" id="UP000622405">
    <property type="component" value="Unassembled WGS sequence"/>
</dbReference>